<keyword evidence="1" id="KW-0812">Transmembrane</keyword>
<keyword evidence="1" id="KW-0472">Membrane</keyword>
<dbReference type="AlphaFoldDB" id="A0A5B7IE16"/>
<protein>
    <submittedName>
        <fullName evidence="2">Uncharacterized protein</fullName>
    </submittedName>
</protein>
<dbReference type="Proteomes" id="UP000324222">
    <property type="component" value="Unassembled WGS sequence"/>
</dbReference>
<gene>
    <name evidence="2" type="ORF">E2C01_074777</name>
</gene>
<organism evidence="2 3">
    <name type="scientific">Portunus trituberculatus</name>
    <name type="common">Swimming crab</name>
    <name type="synonym">Neptunus trituberculatus</name>
    <dbReference type="NCBI Taxonomy" id="210409"/>
    <lineage>
        <taxon>Eukaryota</taxon>
        <taxon>Metazoa</taxon>
        <taxon>Ecdysozoa</taxon>
        <taxon>Arthropoda</taxon>
        <taxon>Crustacea</taxon>
        <taxon>Multicrustacea</taxon>
        <taxon>Malacostraca</taxon>
        <taxon>Eumalacostraca</taxon>
        <taxon>Eucarida</taxon>
        <taxon>Decapoda</taxon>
        <taxon>Pleocyemata</taxon>
        <taxon>Brachyura</taxon>
        <taxon>Eubrachyura</taxon>
        <taxon>Portunoidea</taxon>
        <taxon>Portunidae</taxon>
        <taxon>Portuninae</taxon>
        <taxon>Portunus</taxon>
    </lineage>
</organism>
<proteinExistence type="predicted"/>
<keyword evidence="1" id="KW-1133">Transmembrane helix</keyword>
<evidence type="ECO:0000256" key="1">
    <source>
        <dbReference type="SAM" id="Phobius"/>
    </source>
</evidence>
<evidence type="ECO:0000313" key="2">
    <source>
        <dbReference type="EMBL" id="MPC80206.1"/>
    </source>
</evidence>
<reference evidence="2 3" key="1">
    <citation type="submission" date="2019-05" db="EMBL/GenBank/DDBJ databases">
        <title>Another draft genome of Portunus trituberculatus and its Hox gene families provides insights of decapod evolution.</title>
        <authorList>
            <person name="Jeong J.-H."/>
            <person name="Song I."/>
            <person name="Kim S."/>
            <person name="Choi T."/>
            <person name="Kim D."/>
            <person name="Ryu S."/>
            <person name="Kim W."/>
        </authorList>
    </citation>
    <scope>NUCLEOTIDE SEQUENCE [LARGE SCALE GENOMIC DNA]</scope>
    <source>
        <tissue evidence="2">Muscle</tissue>
    </source>
</reference>
<comment type="caution">
    <text evidence="2">The sequence shown here is derived from an EMBL/GenBank/DDBJ whole genome shotgun (WGS) entry which is preliminary data.</text>
</comment>
<name>A0A5B7IE16_PORTR</name>
<evidence type="ECO:0000313" key="3">
    <source>
        <dbReference type="Proteomes" id="UP000324222"/>
    </source>
</evidence>
<feature type="transmembrane region" description="Helical" evidence="1">
    <location>
        <begin position="12"/>
        <end position="30"/>
    </location>
</feature>
<keyword evidence="3" id="KW-1185">Reference proteome</keyword>
<sequence>MNHFDVHSGYNLVILYSYSFSNLCAGFIIVKTHAINLLTPIDPS</sequence>
<accession>A0A5B7IE16</accession>
<dbReference type="EMBL" id="VSRR010053368">
    <property type="protein sequence ID" value="MPC80206.1"/>
    <property type="molecule type" value="Genomic_DNA"/>
</dbReference>